<sequence>MWFKALRIYQLTRPQTWQSQSFEEGLAKQAFQPCSAQQEQSLGWVSPTGQTTLIHQQGDQWLIALKIEEKILPRSVINEQVQLLAEQRAASEQRKIGRKEKQQLAEEVKITLLPQAFTRSRQLHLWIDLHQQRLIFNHASEKLCELALNLLRESLGSLPVIPLNTQLTSTQVMTGWLSDQPPQDFTLLDQCELRDPEDSQAVVRCKGQDLHSEEIRQLVASGQQVTQLRLNWQDQLNFTLTDQLGLKALQYADQLLEEAADVNPDQDPLIALDAEFILMTNCLSGLIDRLIQLHEGLHSALHAEPAQA</sequence>
<comment type="caution">
    <text evidence="6">The sequence shown here is derived from an EMBL/GenBank/DDBJ whole genome shotgun (WGS) entry which is preliminary data.</text>
</comment>
<evidence type="ECO:0000256" key="4">
    <source>
        <dbReference type="ARBA" id="ARBA00022490"/>
    </source>
</evidence>
<protein>
    <recommendedName>
        <fullName evidence="3">Recombination-associated protein RdgC</fullName>
    </recommendedName>
</protein>
<dbReference type="Proteomes" id="UP001621714">
    <property type="component" value="Unassembled WGS sequence"/>
</dbReference>
<name>A0ABW8PWE9_9GAMM</name>
<dbReference type="InterPro" id="IPR007476">
    <property type="entry name" value="RdgC"/>
</dbReference>
<evidence type="ECO:0000256" key="1">
    <source>
        <dbReference type="ARBA" id="ARBA00004453"/>
    </source>
</evidence>
<dbReference type="RefSeq" id="WP_405336988.1">
    <property type="nucleotide sequence ID" value="NZ_JBANFI010000001.1"/>
</dbReference>
<dbReference type="EMBL" id="JBANFI010000001">
    <property type="protein sequence ID" value="MFK7159978.1"/>
    <property type="molecule type" value="Genomic_DNA"/>
</dbReference>
<keyword evidence="5" id="KW-0233">DNA recombination</keyword>
<dbReference type="Pfam" id="PF04381">
    <property type="entry name" value="RdgC"/>
    <property type="match status" value="1"/>
</dbReference>
<evidence type="ECO:0000313" key="7">
    <source>
        <dbReference type="Proteomes" id="UP001621714"/>
    </source>
</evidence>
<dbReference type="NCBIfam" id="NF001464">
    <property type="entry name" value="PRK00321.1-5"/>
    <property type="match status" value="1"/>
</dbReference>
<comment type="subcellular location">
    <subcellularLocation>
        <location evidence="1">Cytoplasm</location>
        <location evidence="1">Nucleoid</location>
    </subcellularLocation>
</comment>
<evidence type="ECO:0000256" key="3">
    <source>
        <dbReference type="ARBA" id="ARBA00022296"/>
    </source>
</evidence>
<keyword evidence="7" id="KW-1185">Reference proteome</keyword>
<evidence type="ECO:0000256" key="2">
    <source>
        <dbReference type="ARBA" id="ARBA00008657"/>
    </source>
</evidence>
<gene>
    <name evidence="6" type="ORF">V6U78_02865</name>
</gene>
<accession>A0ABW8PWE9</accession>
<keyword evidence="4" id="KW-0963">Cytoplasm</keyword>
<evidence type="ECO:0000256" key="5">
    <source>
        <dbReference type="ARBA" id="ARBA00023172"/>
    </source>
</evidence>
<organism evidence="6 7">
    <name type="scientific">Marinospirillum alkalitolerans</name>
    <dbReference type="NCBI Taxonomy" id="3123374"/>
    <lineage>
        <taxon>Bacteria</taxon>
        <taxon>Pseudomonadati</taxon>
        <taxon>Pseudomonadota</taxon>
        <taxon>Gammaproteobacteria</taxon>
        <taxon>Oceanospirillales</taxon>
        <taxon>Oceanospirillaceae</taxon>
        <taxon>Marinospirillum</taxon>
    </lineage>
</organism>
<reference evidence="6 7" key="1">
    <citation type="submission" date="2024-02" db="EMBL/GenBank/DDBJ databases">
        <title>Marinospirillum sp. MEB 164 isolated from Lonar lake sediment.</title>
        <authorList>
            <person name="Joshi A."/>
            <person name="Thite S."/>
        </authorList>
    </citation>
    <scope>NUCLEOTIDE SEQUENCE [LARGE SCALE GENOMIC DNA]</scope>
    <source>
        <strain evidence="6 7">MEB164</strain>
    </source>
</reference>
<evidence type="ECO:0000313" key="6">
    <source>
        <dbReference type="EMBL" id="MFK7159978.1"/>
    </source>
</evidence>
<proteinExistence type="inferred from homology"/>
<dbReference type="PANTHER" id="PTHR38103:SF1">
    <property type="entry name" value="RECOMBINATION-ASSOCIATED PROTEIN RDGC"/>
    <property type="match status" value="1"/>
</dbReference>
<dbReference type="PANTHER" id="PTHR38103">
    <property type="entry name" value="RECOMBINATION-ASSOCIATED PROTEIN RDGC"/>
    <property type="match status" value="1"/>
</dbReference>
<comment type="similarity">
    <text evidence="2">Belongs to the RdgC family.</text>
</comment>